<feature type="transmembrane region" description="Helical" evidence="2">
    <location>
        <begin position="80"/>
        <end position="109"/>
    </location>
</feature>
<evidence type="ECO:0000256" key="1">
    <source>
        <dbReference type="SAM" id="MobiDB-lite"/>
    </source>
</evidence>
<accession>A0AAI9ECJ6</accession>
<feature type="transmembrane region" description="Helical" evidence="2">
    <location>
        <begin position="129"/>
        <end position="148"/>
    </location>
</feature>
<organism evidence="3 4">
    <name type="scientific">Lecanosticta acicola</name>
    <dbReference type="NCBI Taxonomy" id="111012"/>
    <lineage>
        <taxon>Eukaryota</taxon>
        <taxon>Fungi</taxon>
        <taxon>Dikarya</taxon>
        <taxon>Ascomycota</taxon>
        <taxon>Pezizomycotina</taxon>
        <taxon>Dothideomycetes</taxon>
        <taxon>Dothideomycetidae</taxon>
        <taxon>Mycosphaerellales</taxon>
        <taxon>Mycosphaerellaceae</taxon>
        <taxon>Lecanosticta</taxon>
    </lineage>
</organism>
<evidence type="ECO:0000313" key="4">
    <source>
        <dbReference type="Proteomes" id="UP001296104"/>
    </source>
</evidence>
<feature type="transmembrane region" description="Helical" evidence="2">
    <location>
        <begin position="47"/>
        <end position="73"/>
    </location>
</feature>
<sequence length="460" mass="48629">MAASISGPMDRSTLVFFTTSALAAAFKIASAAIITSLLASILVSTNAFGLGVAASVFEVFAVLSMLTSLALFLKRSSTRAIYLAWIPGAISCLLGAILSLIALACTIKVANDREPHSTNIDLARNSAGAGIAIAVVGLIPQTAFYVLVWPRAEQERSSPLEVTQHRPSPSRSSNRHSISLRLGTIGPSSPPKFYTQAQPASPSRSMFYSSQRSSMKESASQILRPMASKTRLMVGSPFSSTRDVRSIVSASDSRPDGIWSSNDDFGDWDTSAIEARYDSPLGSKARVARLETIPGSRPVSPGGALDGPFPGNDDLPEDIPLPESALPSPMPPASDTASLRSPRPIVRVNTDTTNNEAHIHPLFRIESPAPPPMASPNTVITASPFAGQVVNAERAMSPMSSWRNGSRPGTPSAVASPSRSRTGSMKSFRTVPASAATSPIEAPQRSFSNLSRTRAVMPND</sequence>
<keyword evidence="2" id="KW-1133">Transmembrane helix</keyword>
<feature type="region of interest" description="Disordered" evidence="1">
    <location>
        <begin position="157"/>
        <end position="206"/>
    </location>
</feature>
<evidence type="ECO:0000256" key="2">
    <source>
        <dbReference type="SAM" id="Phobius"/>
    </source>
</evidence>
<evidence type="ECO:0000313" key="3">
    <source>
        <dbReference type="EMBL" id="CAK4031105.1"/>
    </source>
</evidence>
<dbReference type="EMBL" id="CAVMBE010000044">
    <property type="protein sequence ID" value="CAK4031105.1"/>
    <property type="molecule type" value="Genomic_DNA"/>
</dbReference>
<reference evidence="3" key="1">
    <citation type="submission" date="2023-11" db="EMBL/GenBank/DDBJ databases">
        <authorList>
            <person name="Alioto T."/>
            <person name="Alioto T."/>
            <person name="Gomez Garrido J."/>
        </authorList>
    </citation>
    <scope>NUCLEOTIDE SEQUENCE</scope>
</reference>
<proteinExistence type="predicted"/>
<gene>
    <name evidence="3" type="ORF">LECACI_7A006263</name>
</gene>
<keyword evidence="2" id="KW-0472">Membrane</keyword>
<keyword evidence="2" id="KW-0812">Transmembrane</keyword>
<keyword evidence="4" id="KW-1185">Reference proteome</keyword>
<feature type="compositionally biased region" description="Polar residues" evidence="1">
    <location>
        <begin position="398"/>
        <end position="427"/>
    </location>
</feature>
<comment type="caution">
    <text evidence="3">The sequence shown here is derived from an EMBL/GenBank/DDBJ whole genome shotgun (WGS) entry which is preliminary data.</text>
</comment>
<dbReference type="Proteomes" id="UP001296104">
    <property type="component" value="Unassembled WGS sequence"/>
</dbReference>
<feature type="compositionally biased region" description="Low complexity" evidence="1">
    <location>
        <begin position="165"/>
        <end position="182"/>
    </location>
</feature>
<feature type="region of interest" description="Disordered" evidence="1">
    <location>
        <begin position="292"/>
        <end position="343"/>
    </location>
</feature>
<protein>
    <submittedName>
        <fullName evidence="3">Uncharacterized protein</fullName>
    </submittedName>
</protein>
<dbReference type="AlphaFoldDB" id="A0AAI9ECJ6"/>
<feature type="region of interest" description="Disordered" evidence="1">
    <location>
        <begin position="395"/>
        <end position="460"/>
    </location>
</feature>
<name>A0AAI9ECJ6_9PEZI</name>